<dbReference type="AlphaFoldDB" id="A0A6G0VXT2"/>
<dbReference type="Gene3D" id="1.10.10.60">
    <property type="entry name" value="Homeodomain-like"/>
    <property type="match status" value="1"/>
</dbReference>
<dbReference type="SMART" id="SM00674">
    <property type="entry name" value="CENPB"/>
    <property type="match status" value="1"/>
</dbReference>
<evidence type="ECO:0000313" key="5">
    <source>
        <dbReference type="EMBL" id="KAF0710914.1"/>
    </source>
</evidence>
<gene>
    <name evidence="5" type="ORF">FWK35_00034105</name>
</gene>
<evidence type="ECO:0000256" key="1">
    <source>
        <dbReference type="ARBA" id="ARBA00004123"/>
    </source>
</evidence>
<dbReference type="GO" id="GO:0005634">
    <property type="term" value="C:nucleus"/>
    <property type="evidence" value="ECO:0007669"/>
    <property type="project" value="UniProtKB-SubCell"/>
</dbReference>
<evidence type="ECO:0000256" key="2">
    <source>
        <dbReference type="ARBA" id="ARBA00023125"/>
    </source>
</evidence>
<keyword evidence="6" id="KW-1185">Reference proteome</keyword>
<dbReference type="PANTHER" id="PTHR19303:SF74">
    <property type="entry name" value="POGO TRANSPOSABLE ELEMENT WITH KRAB DOMAIN"/>
    <property type="match status" value="1"/>
</dbReference>
<dbReference type="Pfam" id="PF05225">
    <property type="entry name" value="HTH_psq"/>
    <property type="match status" value="1"/>
</dbReference>
<keyword evidence="3" id="KW-0539">Nucleus</keyword>
<proteinExistence type="predicted"/>
<dbReference type="SUPFAM" id="SSF46689">
    <property type="entry name" value="Homeodomain-like"/>
    <property type="match status" value="1"/>
</dbReference>
<dbReference type="EMBL" id="VUJU01011483">
    <property type="protein sequence ID" value="KAF0710914.1"/>
    <property type="molecule type" value="Genomic_DNA"/>
</dbReference>
<dbReference type="Proteomes" id="UP000478052">
    <property type="component" value="Unassembled WGS sequence"/>
</dbReference>
<name>A0A6G0VXT2_APHCR</name>
<sequence>LIAVNMKPPTVGQNRWGNSMVSNYVRKTNRQSWDESSMLLAIKSVIDDKNSYTKASTNYNVPHSTLQDRVKKIKDGKIEYGSSASIVLGNYKKVFNTEQENELAEYIKDMESRLFGLTQQSVRKLAFQLADRNGIQHTFNMNTGMAGKDWLKGFLKRHTELSVRAPEPTSAARAMGFNQPVVMNFYELLRQCYDKYKFSADRVFNVDESGLSNVAKSRAKIIAHKGRKQVGKLSSAERGQNVTVTICMSASGNFIPPLMIFPRVRMNPDFIDGAPPATIVVCHPSGWMQSHIFVQWLEHFIKHTNPTESNPALLLLDGHATHVKNLDVIDLARKKNVIILCFPHIQLTVCNHLIQQLDYWLVNHPGRVVGLHQISKIFGEAYIKAANIRNACSGFKKTGIFPFDPEVFTEVDFAATETTNLIQEPTEPVVAAHQIEIVIPNNNIAPEASTSCNIPLNNSVDIDVSQDNINIKNINTFNVSPEMIQPIPKIPARSSRLSNSRRGKTAIITASPYKNDLEDSQNIKPVKRSFFENKTVCHTKKSMKKRATCSKDDVDVQCLYCSELYTTNTNGEKWIKCTTCKNWLHE</sequence>
<dbReference type="InterPro" id="IPR050863">
    <property type="entry name" value="CenT-Element_Derived"/>
</dbReference>
<dbReference type="InterPro" id="IPR006600">
    <property type="entry name" value="HTH_CenpB_DNA-bd_dom"/>
</dbReference>
<dbReference type="PANTHER" id="PTHR19303">
    <property type="entry name" value="TRANSPOSON"/>
    <property type="match status" value="1"/>
</dbReference>
<evidence type="ECO:0000256" key="3">
    <source>
        <dbReference type="ARBA" id="ARBA00023242"/>
    </source>
</evidence>
<feature type="non-terminal residue" evidence="5">
    <location>
        <position position="586"/>
    </location>
</feature>
<dbReference type="InterPro" id="IPR004875">
    <property type="entry name" value="DDE_SF_endonuclease_dom"/>
</dbReference>
<dbReference type="InterPro" id="IPR007889">
    <property type="entry name" value="HTH_Psq"/>
</dbReference>
<comment type="subcellular location">
    <subcellularLocation>
        <location evidence="1">Nucleus</location>
    </subcellularLocation>
</comment>
<dbReference type="OrthoDB" id="6590224at2759"/>
<accession>A0A6G0VXT2</accession>
<dbReference type="GO" id="GO:0003677">
    <property type="term" value="F:DNA binding"/>
    <property type="evidence" value="ECO:0007669"/>
    <property type="project" value="UniProtKB-KW"/>
</dbReference>
<dbReference type="PROSITE" id="PS51253">
    <property type="entry name" value="HTH_CENPB"/>
    <property type="match status" value="1"/>
</dbReference>
<feature type="non-terminal residue" evidence="5">
    <location>
        <position position="1"/>
    </location>
</feature>
<evidence type="ECO:0000313" key="6">
    <source>
        <dbReference type="Proteomes" id="UP000478052"/>
    </source>
</evidence>
<protein>
    <submittedName>
        <fullName evidence="5">Tigger transposable element-derived protein 6-like</fullName>
    </submittedName>
</protein>
<organism evidence="5 6">
    <name type="scientific">Aphis craccivora</name>
    <name type="common">Cowpea aphid</name>
    <dbReference type="NCBI Taxonomy" id="307492"/>
    <lineage>
        <taxon>Eukaryota</taxon>
        <taxon>Metazoa</taxon>
        <taxon>Ecdysozoa</taxon>
        <taxon>Arthropoda</taxon>
        <taxon>Hexapoda</taxon>
        <taxon>Insecta</taxon>
        <taxon>Pterygota</taxon>
        <taxon>Neoptera</taxon>
        <taxon>Paraneoptera</taxon>
        <taxon>Hemiptera</taxon>
        <taxon>Sternorrhyncha</taxon>
        <taxon>Aphidomorpha</taxon>
        <taxon>Aphidoidea</taxon>
        <taxon>Aphididae</taxon>
        <taxon>Aphidini</taxon>
        <taxon>Aphis</taxon>
        <taxon>Aphis</taxon>
    </lineage>
</organism>
<dbReference type="Pfam" id="PF03184">
    <property type="entry name" value="DDE_1"/>
    <property type="match status" value="1"/>
</dbReference>
<feature type="domain" description="HTH CENPB-type" evidence="4">
    <location>
        <begin position="87"/>
        <end position="164"/>
    </location>
</feature>
<reference evidence="5 6" key="1">
    <citation type="submission" date="2019-08" db="EMBL/GenBank/DDBJ databases">
        <title>Whole genome of Aphis craccivora.</title>
        <authorList>
            <person name="Voronova N.V."/>
            <person name="Shulinski R.S."/>
            <person name="Bandarenka Y.V."/>
            <person name="Zhorov D.G."/>
            <person name="Warner D."/>
        </authorList>
    </citation>
    <scope>NUCLEOTIDE SEQUENCE [LARGE SCALE GENOMIC DNA]</scope>
    <source>
        <strain evidence="5">180601</strain>
        <tissue evidence="5">Whole Body</tissue>
    </source>
</reference>
<dbReference type="InterPro" id="IPR009057">
    <property type="entry name" value="Homeodomain-like_sf"/>
</dbReference>
<dbReference type="Pfam" id="PF03221">
    <property type="entry name" value="HTH_Tnp_Tc5"/>
    <property type="match status" value="1"/>
</dbReference>
<keyword evidence="2" id="KW-0238">DNA-binding</keyword>
<comment type="caution">
    <text evidence="5">The sequence shown here is derived from an EMBL/GenBank/DDBJ whole genome shotgun (WGS) entry which is preliminary data.</text>
</comment>
<evidence type="ECO:0000259" key="4">
    <source>
        <dbReference type="PROSITE" id="PS51253"/>
    </source>
</evidence>